<dbReference type="Gene3D" id="3.30.930.10">
    <property type="entry name" value="Bira Bifunctional Protein, Domain 2"/>
    <property type="match status" value="1"/>
</dbReference>
<evidence type="ECO:0000313" key="2">
    <source>
        <dbReference type="EMBL" id="GCF07484.1"/>
    </source>
</evidence>
<dbReference type="RefSeq" id="WP_172631877.1">
    <property type="nucleotide sequence ID" value="NZ_BIXY01000010.1"/>
</dbReference>
<protein>
    <submittedName>
        <fullName evidence="2">Octanoyltransferase LipM</fullName>
    </submittedName>
</protein>
<dbReference type="PANTHER" id="PTHR43679">
    <property type="entry name" value="OCTANOYLTRANSFERASE LIPM-RELATED"/>
    <property type="match status" value="1"/>
</dbReference>
<dbReference type="Pfam" id="PF21948">
    <property type="entry name" value="LplA-B_cat"/>
    <property type="match status" value="1"/>
</dbReference>
<gene>
    <name evidence="2" type="primary">lipM</name>
    <name evidence="2" type="ORF">KDI_10480</name>
</gene>
<sequence length="281" mass="31725">MQTAPYRFVETGIQDAALNMAIDEAILFHHIQDQVPPTLRVFRWSQPAISLGRFQSIEREIDVTECERQGTILVRRPTGGRAVYHRDEFTYSIVIGKRDGVPSGVVAAYAYLSQGLLAALRQIGVEAEISDERVNKHPSAACFASSTQADLTSGGFKLVGSAQVWKDQSLLQQGSLPLDDRAAEFFNMLRFPDPETRQEALALYSEKTTPLHTFAPQASWNDVATAFKQGFSTFLHHEFEPEELSTSEWNLAHQLVEEKYNKLNWRKERVKLISERQDVAL</sequence>
<dbReference type="InterPro" id="IPR045864">
    <property type="entry name" value="aa-tRNA-synth_II/BPL/LPL"/>
</dbReference>
<feature type="domain" description="BPL/LPL catalytic" evidence="1">
    <location>
        <begin position="33"/>
        <end position="239"/>
    </location>
</feature>
<accession>A0A5A5T991</accession>
<dbReference type="Proteomes" id="UP000322530">
    <property type="component" value="Unassembled WGS sequence"/>
</dbReference>
<dbReference type="InterPro" id="IPR050664">
    <property type="entry name" value="Octanoyltrans_LipM/LipL"/>
</dbReference>
<dbReference type="InterPro" id="IPR004143">
    <property type="entry name" value="BPL_LPL_catalytic"/>
</dbReference>
<dbReference type="CDD" id="cd16443">
    <property type="entry name" value="LplA"/>
    <property type="match status" value="1"/>
</dbReference>
<dbReference type="PROSITE" id="PS51733">
    <property type="entry name" value="BPL_LPL_CATALYTIC"/>
    <property type="match status" value="1"/>
</dbReference>
<keyword evidence="3" id="KW-1185">Reference proteome</keyword>
<evidence type="ECO:0000313" key="3">
    <source>
        <dbReference type="Proteomes" id="UP000322530"/>
    </source>
</evidence>
<evidence type="ECO:0000259" key="1">
    <source>
        <dbReference type="PROSITE" id="PS51733"/>
    </source>
</evidence>
<dbReference type="SUPFAM" id="SSF55681">
    <property type="entry name" value="Class II aaRS and biotin synthetases"/>
    <property type="match status" value="1"/>
</dbReference>
<dbReference type="AlphaFoldDB" id="A0A5A5T991"/>
<reference evidence="2 3" key="1">
    <citation type="submission" date="2019-01" db="EMBL/GenBank/DDBJ databases">
        <title>Draft genome sequence of Dictyobacter sp. Uno17.</title>
        <authorList>
            <person name="Wang C.M."/>
            <person name="Zheng Y."/>
            <person name="Sakai Y."/>
            <person name="Abe K."/>
            <person name="Yokota A."/>
            <person name="Yabe S."/>
        </authorList>
    </citation>
    <scope>NUCLEOTIDE SEQUENCE [LARGE SCALE GENOMIC DNA]</scope>
    <source>
        <strain evidence="2 3">Uno17</strain>
    </source>
</reference>
<organism evidence="2 3">
    <name type="scientific">Dictyobacter arantiisoli</name>
    <dbReference type="NCBI Taxonomy" id="2014874"/>
    <lineage>
        <taxon>Bacteria</taxon>
        <taxon>Bacillati</taxon>
        <taxon>Chloroflexota</taxon>
        <taxon>Ktedonobacteria</taxon>
        <taxon>Ktedonobacterales</taxon>
        <taxon>Dictyobacteraceae</taxon>
        <taxon>Dictyobacter</taxon>
    </lineage>
</organism>
<proteinExistence type="predicted"/>
<keyword evidence="2" id="KW-0808">Transferase</keyword>
<dbReference type="GO" id="GO:0016740">
    <property type="term" value="F:transferase activity"/>
    <property type="evidence" value="ECO:0007669"/>
    <property type="project" value="UniProtKB-KW"/>
</dbReference>
<dbReference type="PANTHER" id="PTHR43679:SF2">
    <property type="entry name" value="OCTANOYL-[GCVH]:PROTEIN N-OCTANOYLTRANSFERASE"/>
    <property type="match status" value="1"/>
</dbReference>
<dbReference type="EMBL" id="BIXY01000010">
    <property type="protein sequence ID" value="GCF07484.1"/>
    <property type="molecule type" value="Genomic_DNA"/>
</dbReference>
<comment type="caution">
    <text evidence="2">The sequence shown here is derived from an EMBL/GenBank/DDBJ whole genome shotgun (WGS) entry which is preliminary data.</text>
</comment>
<name>A0A5A5T991_9CHLR</name>